<dbReference type="InterPro" id="IPR000524">
    <property type="entry name" value="Tscrpt_reg_HTH_GntR"/>
</dbReference>
<evidence type="ECO:0000259" key="4">
    <source>
        <dbReference type="PROSITE" id="PS50949"/>
    </source>
</evidence>
<accession>D1CT07</accession>
<name>D1CT07_9HYPH</name>
<dbReference type="Gene3D" id="1.10.10.10">
    <property type="entry name" value="Winged helix-like DNA-binding domain superfamily/Winged helix DNA-binding domain"/>
    <property type="match status" value="1"/>
</dbReference>
<dbReference type="GO" id="GO:0003700">
    <property type="term" value="F:DNA-binding transcription factor activity"/>
    <property type="evidence" value="ECO:0007669"/>
    <property type="project" value="InterPro"/>
</dbReference>
<reference evidence="5" key="1">
    <citation type="submission" date="2006-02" db="EMBL/GenBank/DDBJ databases">
        <title>Sampling the accessory genome of the Sinorhizobium genus by suppressive subtractive hybridization.</title>
        <authorList>
            <person name="Moulin L."/>
            <person name="Ghazoui Z."/>
            <person name="Young P."/>
        </authorList>
    </citation>
    <scope>NUCLEOTIDE SEQUENCE</scope>
    <source>
        <strain evidence="5">LMG19227</strain>
    </source>
</reference>
<sequence length="114" mass="12945">CTLLPGQHLREKELASKLNVGRTPLREALIRLAAEGKVLTLSKKGYFTLPLVEWALLDSYAVGRNALTLALSRTSADRVYRTVPVMNCLPPNLQFEQRQHSWKLVKEHRIARLV</sequence>
<dbReference type="AlphaFoldDB" id="D1CT07"/>
<evidence type="ECO:0000256" key="2">
    <source>
        <dbReference type="ARBA" id="ARBA00023125"/>
    </source>
</evidence>
<keyword evidence="1" id="KW-0805">Transcription regulation</keyword>
<feature type="non-terminal residue" evidence="5">
    <location>
        <position position="1"/>
    </location>
</feature>
<dbReference type="PANTHER" id="PTHR43537:SF5">
    <property type="entry name" value="UXU OPERON TRANSCRIPTIONAL REGULATOR"/>
    <property type="match status" value="1"/>
</dbReference>
<dbReference type="InterPro" id="IPR036390">
    <property type="entry name" value="WH_DNA-bd_sf"/>
</dbReference>
<dbReference type="PANTHER" id="PTHR43537">
    <property type="entry name" value="TRANSCRIPTIONAL REGULATOR, GNTR FAMILY"/>
    <property type="match status" value="1"/>
</dbReference>
<protein>
    <submittedName>
        <fullName evidence="5">Transcriptional regulator</fullName>
    </submittedName>
</protein>
<dbReference type="SMART" id="SM00345">
    <property type="entry name" value="HTH_GNTR"/>
    <property type="match status" value="1"/>
</dbReference>
<dbReference type="PRINTS" id="PR00035">
    <property type="entry name" value="HTHGNTR"/>
</dbReference>
<organism evidence="5">
    <name type="scientific">Sinorhizobium kostiense</name>
    <dbReference type="NCBI Taxonomy" id="76747"/>
    <lineage>
        <taxon>Bacteria</taxon>
        <taxon>Pseudomonadati</taxon>
        <taxon>Pseudomonadota</taxon>
        <taxon>Alphaproteobacteria</taxon>
        <taxon>Hyphomicrobiales</taxon>
        <taxon>Rhizobiaceae</taxon>
        <taxon>Sinorhizobium/Ensifer group</taxon>
        <taxon>Sinorhizobium</taxon>
    </lineage>
</organism>
<dbReference type="SUPFAM" id="SSF46785">
    <property type="entry name" value="Winged helix' DNA-binding domain"/>
    <property type="match status" value="1"/>
</dbReference>
<dbReference type="InterPro" id="IPR036388">
    <property type="entry name" value="WH-like_DNA-bd_sf"/>
</dbReference>
<dbReference type="Pfam" id="PF00392">
    <property type="entry name" value="GntR"/>
    <property type="match status" value="1"/>
</dbReference>
<dbReference type="EMBL" id="DQ403453">
    <property type="protein sequence ID" value="ABD74961.1"/>
    <property type="molecule type" value="Genomic_DNA"/>
</dbReference>
<evidence type="ECO:0000313" key="5">
    <source>
        <dbReference type="EMBL" id="ABD74961.1"/>
    </source>
</evidence>
<evidence type="ECO:0000256" key="3">
    <source>
        <dbReference type="ARBA" id="ARBA00023163"/>
    </source>
</evidence>
<keyword evidence="2" id="KW-0238">DNA-binding</keyword>
<dbReference type="GO" id="GO:0003677">
    <property type="term" value="F:DNA binding"/>
    <property type="evidence" value="ECO:0007669"/>
    <property type="project" value="UniProtKB-KW"/>
</dbReference>
<keyword evidence="3" id="KW-0804">Transcription</keyword>
<proteinExistence type="predicted"/>
<feature type="domain" description="HTH gntR-type" evidence="4">
    <location>
        <begin position="1"/>
        <end position="51"/>
    </location>
</feature>
<dbReference type="PROSITE" id="PS50949">
    <property type="entry name" value="HTH_GNTR"/>
    <property type="match status" value="1"/>
</dbReference>
<evidence type="ECO:0000256" key="1">
    <source>
        <dbReference type="ARBA" id="ARBA00023015"/>
    </source>
</evidence>